<comment type="caution">
    <text evidence="2">The sequence shown here is derived from an EMBL/GenBank/DDBJ whole genome shotgun (WGS) entry which is preliminary data.</text>
</comment>
<evidence type="ECO:0000313" key="2">
    <source>
        <dbReference type="EMBL" id="HGM46449.1"/>
    </source>
</evidence>
<name>A0A7C4H6A5_THEPE</name>
<dbReference type="EMBL" id="DTBQ01000048">
    <property type="protein sequence ID" value="HGM46449.1"/>
    <property type="molecule type" value="Genomic_DNA"/>
</dbReference>
<gene>
    <name evidence="2" type="ORF">ENU21_01680</name>
</gene>
<sequence length="467" mass="51943">MTASLLASLHPPPAVYYIYLPPGQLAEKEAASLQPATGPGRVVVDLSHGNRVSWWSLDALLAELAKLNVTVGFLDTWDRVRRELANASALIVAAPTRPYTSEEVKEVEEFVKRGGVLLLLYDPAYEYIGYEGLSNYITAPINSLASRFGVTFAYGYLYSPSDHFGFYRNVYVRRFTNASVFSGVRELVLLTATAVRSRHEAAWVPSGTILSVAEEPGEYAVAALLNWGNGTVLALGDITLFTEPFCRLADNSVFIRNLARLIANATPARVQVKEQRLERPVLPVGTVKVFEVREDGEAYAMTWRRVGENEVIVETPYYTARYFYVDGKLKEWEADGVKCTYDEPLPEPPFPLARGSSWNYSAGFTLIVEGREYRGLLEGREVVESFENVTALDGRTYFCASIRLELVERFSSGGITVVTITRGYYWVSADAGLVKQSTTTKRSYDSETAGFMTREITLKELRKPASG</sequence>
<dbReference type="InterPro" id="IPR025646">
    <property type="entry name" value="DUF4350"/>
</dbReference>
<proteinExistence type="predicted"/>
<reference evidence="2" key="1">
    <citation type="journal article" date="2020" name="mSystems">
        <title>Genome- and Community-Level Interaction Insights into Carbon Utilization and Element Cycling Functions of Hydrothermarchaeota in Hydrothermal Sediment.</title>
        <authorList>
            <person name="Zhou Z."/>
            <person name="Liu Y."/>
            <person name="Xu W."/>
            <person name="Pan J."/>
            <person name="Luo Z.H."/>
            <person name="Li M."/>
        </authorList>
    </citation>
    <scope>NUCLEOTIDE SEQUENCE</scope>
    <source>
        <strain evidence="2">SpSt-649</strain>
    </source>
</reference>
<feature type="domain" description="DUF4350" evidence="1">
    <location>
        <begin position="55"/>
        <end position="258"/>
    </location>
</feature>
<dbReference type="Pfam" id="PF14258">
    <property type="entry name" value="DUF4350"/>
    <property type="match status" value="1"/>
</dbReference>
<dbReference type="AlphaFoldDB" id="A0A7C4H6A5"/>
<dbReference type="InterPro" id="IPR029062">
    <property type="entry name" value="Class_I_gatase-like"/>
</dbReference>
<dbReference type="SUPFAM" id="SSF52317">
    <property type="entry name" value="Class I glutamine amidotransferase-like"/>
    <property type="match status" value="1"/>
</dbReference>
<accession>A0A7C4H6A5</accession>
<evidence type="ECO:0000259" key="1">
    <source>
        <dbReference type="Pfam" id="PF14258"/>
    </source>
</evidence>
<organism evidence="2">
    <name type="scientific">Thermofilum pendens</name>
    <dbReference type="NCBI Taxonomy" id="2269"/>
    <lineage>
        <taxon>Archaea</taxon>
        <taxon>Thermoproteota</taxon>
        <taxon>Thermoprotei</taxon>
        <taxon>Thermofilales</taxon>
        <taxon>Thermofilaceae</taxon>
        <taxon>Thermofilum</taxon>
    </lineage>
</organism>
<protein>
    <recommendedName>
        <fullName evidence="1">DUF4350 domain-containing protein</fullName>
    </recommendedName>
</protein>